<protein>
    <recommendedName>
        <fullName evidence="2">Nudix hydrolase domain-containing protein</fullName>
    </recommendedName>
</protein>
<dbReference type="SUPFAM" id="SSF55811">
    <property type="entry name" value="Nudix"/>
    <property type="match status" value="1"/>
</dbReference>
<dbReference type="Gene3D" id="3.90.79.10">
    <property type="entry name" value="Nucleoside Triphosphate Pyrophosphohydrolase"/>
    <property type="match status" value="1"/>
</dbReference>
<gene>
    <name evidence="1" type="ORF">METZ01_LOCUS273792</name>
</gene>
<name>A0A382K9C8_9ZZZZ</name>
<reference evidence="1" key="1">
    <citation type="submission" date="2018-05" db="EMBL/GenBank/DDBJ databases">
        <authorList>
            <person name="Lanie J.A."/>
            <person name="Ng W.-L."/>
            <person name="Kazmierczak K.M."/>
            <person name="Andrzejewski T.M."/>
            <person name="Davidsen T.M."/>
            <person name="Wayne K.J."/>
            <person name="Tettelin H."/>
            <person name="Glass J.I."/>
            <person name="Rusch D."/>
            <person name="Podicherti R."/>
            <person name="Tsui H.-C.T."/>
            <person name="Winkler M.E."/>
        </authorList>
    </citation>
    <scope>NUCLEOTIDE SEQUENCE</scope>
</reference>
<dbReference type="AlphaFoldDB" id="A0A382K9C8"/>
<dbReference type="EMBL" id="UINC01079180">
    <property type="protein sequence ID" value="SVC20938.1"/>
    <property type="molecule type" value="Genomic_DNA"/>
</dbReference>
<feature type="non-terminal residue" evidence="1">
    <location>
        <position position="64"/>
    </location>
</feature>
<proteinExistence type="predicted"/>
<organism evidence="1">
    <name type="scientific">marine metagenome</name>
    <dbReference type="NCBI Taxonomy" id="408172"/>
    <lineage>
        <taxon>unclassified sequences</taxon>
        <taxon>metagenomes</taxon>
        <taxon>ecological metagenomes</taxon>
    </lineage>
</organism>
<accession>A0A382K9C8</accession>
<evidence type="ECO:0008006" key="2">
    <source>
        <dbReference type="Google" id="ProtNLM"/>
    </source>
</evidence>
<sequence>MREELDVEIEIGEQIDYVEHAYPNRIVCLHFYRCQLKGKPRPMLNQQIRWVKRHELATLEFPLA</sequence>
<dbReference type="InterPro" id="IPR015797">
    <property type="entry name" value="NUDIX_hydrolase-like_dom_sf"/>
</dbReference>
<evidence type="ECO:0000313" key="1">
    <source>
        <dbReference type="EMBL" id="SVC20938.1"/>
    </source>
</evidence>